<evidence type="ECO:0000256" key="2">
    <source>
        <dbReference type="ARBA" id="ARBA00022795"/>
    </source>
</evidence>
<sequence length="134" mass="14247">MTVATDAAPKIEFLTPIMGLNDHTRFELAPLDEEGVLFSLRSTEDPSLRLILADPMPFYPDYSPAIDPDMASALELSSEADGAVLAVVNPGSGLSDATINLMAPVVLNHRSHRAAQAVLSTSDLPLRAPLIPKA</sequence>
<reference evidence="6" key="1">
    <citation type="journal article" date="2019" name="Int. J. Syst. Evol. Microbiol.">
        <title>The Global Catalogue of Microorganisms (GCM) 10K type strain sequencing project: providing services to taxonomists for standard genome sequencing and annotation.</title>
        <authorList>
            <consortium name="The Broad Institute Genomics Platform"/>
            <consortium name="The Broad Institute Genome Sequencing Center for Infectious Disease"/>
            <person name="Wu L."/>
            <person name="Ma J."/>
        </authorList>
    </citation>
    <scope>NUCLEOTIDE SEQUENCE [LARGE SCALE GENOMIC DNA]</scope>
    <source>
        <strain evidence="6">JCM 18126</strain>
    </source>
</reference>
<organism evidence="5 6">
    <name type="scientific">Kineococcus glutinatus</name>
    <dbReference type="NCBI Taxonomy" id="1070872"/>
    <lineage>
        <taxon>Bacteria</taxon>
        <taxon>Bacillati</taxon>
        <taxon>Actinomycetota</taxon>
        <taxon>Actinomycetes</taxon>
        <taxon>Kineosporiales</taxon>
        <taxon>Kineosporiaceae</taxon>
        <taxon>Kineococcus</taxon>
    </lineage>
</organism>
<dbReference type="PANTHER" id="PTHR39190:SF1">
    <property type="entry name" value="FLAGELLAR ASSEMBLY FACTOR FLIW"/>
    <property type="match status" value="1"/>
</dbReference>
<evidence type="ECO:0000256" key="1">
    <source>
        <dbReference type="ARBA" id="ARBA00022490"/>
    </source>
</evidence>
<protein>
    <recommendedName>
        <fullName evidence="4">Flagellar assembly factor FliW</fullName>
    </recommendedName>
</protein>
<keyword evidence="2 4" id="KW-1005">Bacterial flagellum biogenesis</keyword>
<keyword evidence="4" id="KW-0143">Chaperone</keyword>
<keyword evidence="6" id="KW-1185">Reference proteome</keyword>
<comment type="subunit">
    <text evidence="4">Interacts with translational regulator CsrA and flagellin(s).</text>
</comment>
<dbReference type="RefSeq" id="WP_345712474.1">
    <property type="nucleotide sequence ID" value="NZ_BAABIL010000307.1"/>
</dbReference>
<dbReference type="Gene3D" id="2.30.290.10">
    <property type="entry name" value="BH3618-like"/>
    <property type="match status" value="1"/>
</dbReference>
<evidence type="ECO:0000256" key="4">
    <source>
        <dbReference type="HAMAP-Rule" id="MF_01185"/>
    </source>
</evidence>
<accession>A0ABP9HXQ2</accession>
<evidence type="ECO:0000313" key="6">
    <source>
        <dbReference type="Proteomes" id="UP001501195"/>
    </source>
</evidence>
<comment type="function">
    <text evidence="4">Acts as an anti-CsrA protein, binds CsrA and prevents it from repressing translation of its target genes, one of which is flagellin. Binds to flagellin and participates in the assembly of the flagellum.</text>
</comment>
<gene>
    <name evidence="4" type="primary">fliW</name>
    <name evidence="5" type="ORF">GCM10023225_20930</name>
</gene>
<dbReference type="InterPro" id="IPR003775">
    <property type="entry name" value="Flagellar_assembly_factor_FliW"/>
</dbReference>
<proteinExistence type="inferred from homology"/>
<dbReference type="Proteomes" id="UP001501195">
    <property type="component" value="Unassembled WGS sequence"/>
</dbReference>
<evidence type="ECO:0000313" key="5">
    <source>
        <dbReference type="EMBL" id="GAA4980596.1"/>
    </source>
</evidence>
<dbReference type="HAMAP" id="MF_01185">
    <property type="entry name" value="FliW"/>
    <property type="match status" value="1"/>
</dbReference>
<keyword evidence="1 4" id="KW-0963">Cytoplasm</keyword>
<dbReference type="SUPFAM" id="SSF141457">
    <property type="entry name" value="BH3618-like"/>
    <property type="match status" value="1"/>
</dbReference>
<dbReference type="Pfam" id="PF02623">
    <property type="entry name" value="FliW"/>
    <property type="match status" value="1"/>
</dbReference>
<comment type="subcellular location">
    <subcellularLocation>
        <location evidence="4">Cytoplasm</location>
    </subcellularLocation>
</comment>
<evidence type="ECO:0000256" key="3">
    <source>
        <dbReference type="ARBA" id="ARBA00022845"/>
    </source>
</evidence>
<comment type="caution">
    <text evidence="5">The sequence shown here is derived from an EMBL/GenBank/DDBJ whole genome shotgun (WGS) entry which is preliminary data.</text>
</comment>
<name>A0ABP9HXQ2_9ACTN</name>
<dbReference type="EMBL" id="BAABIL010000307">
    <property type="protein sequence ID" value="GAA4980596.1"/>
    <property type="molecule type" value="Genomic_DNA"/>
</dbReference>
<comment type="similarity">
    <text evidence="4">Belongs to the FliW family.</text>
</comment>
<dbReference type="PANTHER" id="PTHR39190">
    <property type="entry name" value="FLAGELLAR ASSEMBLY FACTOR FLIW"/>
    <property type="match status" value="1"/>
</dbReference>
<keyword evidence="3 4" id="KW-0810">Translation regulation</keyword>
<dbReference type="InterPro" id="IPR024046">
    <property type="entry name" value="Flagellar_assmbl_FliW_dom_sf"/>
</dbReference>